<dbReference type="EMBL" id="LAZR01064444">
    <property type="protein sequence ID" value="KKK57508.1"/>
    <property type="molecule type" value="Genomic_DNA"/>
</dbReference>
<reference evidence="2" key="1">
    <citation type="journal article" date="2015" name="Nature">
        <title>Complex archaea that bridge the gap between prokaryotes and eukaryotes.</title>
        <authorList>
            <person name="Spang A."/>
            <person name="Saw J.H."/>
            <person name="Jorgensen S.L."/>
            <person name="Zaremba-Niedzwiedzka K."/>
            <person name="Martijn J."/>
            <person name="Lind A.E."/>
            <person name="van Eijk R."/>
            <person name="Schleper C."/>
            <person name="Guy L."/>
            <person name="Ettema T.J."/>
        </authorList>
    </citation>
    <scope>NUCLEOTIDE SEQUENCE</scope>
</reference>
<name>A0A0F8WLE8_9ZZZZ</name>
<evidence type="ECO:0000313" key="2">
    <source>
        <dbReference type="EMBL" id="KKK57508.1"/>
    </source>
</evidence>
<proteinExistence type="predicted"/>
<accession>A0A0F8WLE8</accession>
<sequence length="94" mass="11046">MANKGMTARELVLQELREDCENWEEEEDEMELAQLQRLIKHLEEGDDIKFVLDYLKGDEASGLFYTLNDDEDRDNMFTLVDMMKYACQAMGEEV</sequence>
<comment type="caution">
    <text evidence="2">The sequence shown here is derived from an EMBL/GenBank/DDBJ whole genome shotgun (WGS) entry which is preliminary data.</text>
</comment>
<evidence type="ECO:0000256" key="1">
    <source>
        <dbReference type="SAM" id="Coils"/>
    </source>
</evidence>
<protein>
    <submittedName>
        <fullName evidence="2">Uncharacterized protein</fullName>
    </submittedName>
</protein>
<dbReference type="AlphaFoldDB" id="A0A0F8WLE8"/>
<gene>
    <name evidence="2" type="ORF">LCGC14_3053760</name>
</gene>
<keyword evidence="1" id="KW-0175">Coiled coil</keyword>
<feature type="coiled-coil region" evidence="1">
    <location>
        <begin position="6"/>
        <end position="45"/>
    </location>
</feature>
<organism evidence="2">
    <name type="scientific">marine sediment metagenome</name>
    <dbReference type="NCBI Taxonomy" id="412755"/>
    <lineage>
        <taxon>unclassified sequences</taxon>
        <taxon>metagenomes</taxon>
        <taxon>ecological metagenomes</taxon>
    </lineage>
</organism>